<sequence>MNHALAEIFKSRLFHADHKRRTKDHAESTEVPINTAEPQQQPDNPRILKSIEEEERPLAESGASDDGSEESSHSGKGPGSNKFRSLRKRITSFPDLRFRSASSLSSASEGSLAGLSDKQQIAGSAKSPAKKWINGRAADRRVSSSPHLNLSEKPPIINITNDTGVSFEEESLKVPRKSSSEKRLSSTSITRISTASSAGSSIFARQPRRVLIRSNSDNCQPKKVSPLTPYSNPSPFATTLDEAPVSGITRRRSRTVGASDYGKTNISLHTGLSGGRVGSDSNLREQAVTEGSVCTSAASRPTHLRQHSSSRVSTTTSRRSSSLVNAISNFVSLRSPSVSSRNSLQKAVIDLEDLPKPPTPNENDTPETYLRSLGGFGKYLAVILASDDSGFKIDCLDIFLENEFDFHLEPLDISLRKLLMFLELPKESQQIDRVLTAFSKSYYKQNNKVCIWDTDEDVYSIVFSLLMLHTDAFNVNNKTKMTKQDFVKLMRADAESGGSFTPKEILEYFYDNVTSKEFSKNDYLIYGSEDEIEENYFQNSETGYSPKEIIQNRLLISCASTPLSPAGFSSSGYSLSPYKASSPYSNSTSLGGTSSKHESLDIYYHIASNTLASVTLGAQLKCLPLSEELQKDDELSSTQYAKYLSVIKETKGGYLRLRKAHLESLFEANLEVISPAKEGDDYQYLKIVQMGNLEELVTNRKFSLVGSVNRRVWKRQFGILTTSCLFLFNSMDWVEPQLLVDSTTKISNYIIDCPPQLQINHKFGCNGLFATSINHVPTIEGNAAGGVVIGHSEMYVYSGSKRFVFSCPNDSDRQKWIDSINVAAAFDGCFIEVSAIPDTVVTMRKATVAEKIQKLQGNGFQREERLRRLQSLIAFVHQSIPLNSKIRTALAEYLSQLEKRLDWQLYEIRRNDVYSKILKELGPAPEDNSSQCDTSADQSFAFSEDLERCPTNYSTEHLSDSSINLSGIMGEFR</sequence>
<dbReference type="SUPFAM" id="SSF50729">
    <property type="entry name" value="PH domain-like"/>
    <property type="match status" value="1"/>
</dbReference>
<dbReference type="STRING" id="559295.C5DL91"/>
<reference evidence="4 5" key="1">
    <citation type="journal article" date="2009" name="Genome Res.">
        <title>Comparative genomics of protoploid Saccharomycetaceae.</title>
        <authorList>
            <consortium name="The Genolevures Consortium"/>
            <person name="Souciet J.-L."/>
            <person name="Dujon B."/>
            <person name="Gaillardin C."/>
            <person name="Johnston M."/>
            <person name="Baret P.V."/>
            <person name="Cliften P."/>
            <person name="Sherman D.J."/>
            <person name="Weissenbach J."/>
            <person name="Westhof E."/>
            <person name="Wincker P."/>
            <person name="Jubin C."/>
            <person name="Poulain J."/>
            <person name="Barbe V."/>
            <person name="Segurens B."/>
            <person name="Artiguenave F."/>
            <person name="Anthouard V."/>
            <person name="Vacherie B."/>
            <person name="Val M.-E."/>
            <person name="Fulton R.S."/>
            <person name="Minx P."/>
            <person name="Wilson R."/>
            <person name="Durrens P."/>
            <person name="Jean G."/>
            <person name="Marck C."/>
            <person name="Martin T."/>
            <person name="Nikolski M."/>
            <person name="Rolland T."/>
            <person name="Seret M.-L."/>
            <person name="Casaregola S."/>
            <person name="Despons L."/>
            <person name="Fairhead C."/>
            <person name="Fischer G."/>
            <person name="Lafontaine I."/>
            <person name="Leh V."/>
            <person name="Lemaire M."/>
            <person name="de Montigny J."/>
            <person name="Neuveglise C."/>
            <person name="Thierry A."/>
            <person name="Blanc-Lenfle I."/>
            <person name="Bleykasten C."/>
            <person name="Diffels J."/>
            <person name="Fritsch E."/>
            <person name="Frangeul L."/>
            <person name="Goeffon A."/>
            <person name="Jauniaux N."/>
            <person name="Kachouri-Lafond R."/>
            <person name="Payen C."/>
            <person name="Potier S."/>
            <person name="Pribylova L."/>
            <person name="Ozanne C."/>
            <person name="Richard G.-F."/>
            <person name="Sacerdot C."/>
            <person name="Straub M.-L."/>
            <person name="Talla E."/>
        </authorList>
    </citation>
    <scope>NUCLEOTIDE SEQUENCE [LARGE SCALE GENOMIC DNA]</scope>
    <source>
        <strain evidence="5">ATCC 56472 / CBS 6340 / NRRL Y-8284</strain>
    </source>
</reference>
<evidence type="ECO:0000259" key="2">
    <source>
        <dbReference type="PROSITE" id="PS50003"/>
    </source>
</evidence>
<dbReference type="Gene3D" id="2.30.29.30">
    <property type="entry name" value="Pleckstrin-homology domain (PH domain)/Phosphotyrosine-binding domain (PTB)"/>
    <property type="match status" value="1"/>
</dbReference>
<evidence type="ECO:0000313" key="5">
    <source>
        <dbReference type="Proteomes" id="UP000002036"/>
    </source>
</evidence>
<dbReference type="PANTHER" id="PTHR10663:SF405">
    <property type="entry name" value="ARF GUANINE NUCLEOTIDE EXCHANGE FACTOR SYT1"/>
    <property type="match status" value="1"/>
</dbReference>
<dbReference type="KEGG" id="lth:KLTH0F11000g"/>
<feature type="region of interest" description="Disordered" evidence="1">
    <location>
        <begin position="107"/>
        <end position="191"/>
    </location>
</feature>
<dbReference type="InterPro" id="IPR023394">
    <property type="entry name" value="Sec7_C_sf"/>
</dbReference>
<dbReference type="InterPro" id="IPR001849">
    <property type="entry name" value="PH_domain"/>
</dbReference>
<feature type="domain" description="SEC7" evidence="3">
    <location>
        <begin position="334"/>
        <end position="516"/>
    </location>
</feature>
<organism evidence="4 5">
    <name type="scientific">Lachancea thermotolerans (strain ATCC 56472 / CBS 6340 / NRRL Y-8284)</name>
    <name type="common">Yeast</name>
    <name type="synonym">Kluyveromyces thermotolerans</name>
    <dbReference type="NCBI Taxonomy" id="559295"/>
    <lineage>
        <taxon>Eukaryota</taxon>
        <taxon>Fungi</taxon>
        <taxon>Dikarya</taxon>
        <taxon>Ascomycota</taxon>
        <taxon>Saccharomycotina</taxon>
        <taxon>Saccharomycetes</taxon>
        <taxon>Saccharomycetales</taxon>
        <taxon>Saccharomycetaceae</taxon>
        <taxon>Lachancea</taxon>
    </lineage>
</organism>
<feature type="region of interest" description="Disordered" evidence="1">
    <location>
        <begin position="213"/>
        <end position="318"/>
    </location>
</feature>
<proteinExistence type="predicted"/>
<evidence type="ECO:0000259" key="3">
    <source>
        <dbReference type="PROSITE" id="PS50190"/>
    </source>
</evidence>
<gene>
    <name evidence="4" type="ordered locus">KLTH0F11000g</name>
</gene>
<dbReference type="EMBL" id="CU928170">
    <property type="protein sequence ID" value="CAR24242.1"/>
    <property type="molecule type" value="Genomic_DNA"/>
</dbReference>
<dbReference type="OrthoDB" id="430364at2759"/>
<dbReference type="GO" id="GO:0005085">
    <property type="term" value="F:guanyl-nucleotide exchange factor activity"/>
    <property type="evidence" value="ECO:0007669"/>
    <property type="project" value="InterPro"/>
</dbReference>
<feature type="region of interest" description="Disordered" evidence="1">
    <location>
        <begin position="1"/>
        <end position="86"/>
    </location>
</feature>
<dbReference type="SUPFAM" id="SSF48425">
    <property type="entry name" value="Sec7 domain"/>
    <property type="match status" value="1"/>
</dbReference>
<evidence type="ECO:0000256" key="1">
    <source>
        <dbReference type="SAM" id="MobiDB-lite"/>
    </source>
</evidence>
<dbReference type="SMART" id="SM00233">
    <property type="entry name" value="PH"/>
    <property type="match status" value="1"/>
</dbReference>
<dbReference type="PROSITE" id="PS50003">
    <property type="entry name" value="PH_DOMAIN"/>
    <property type="match status" value="1"/>
</dbReference>
<dbReference type="Gene3D" id="1.10.1000.11">
    <property type="entry name" value="Arf Nucleotide-binding Site Opener,domain 2"/>
    <property type="match status" value="1"/>
</dbReference>
<evidence type="ECO:0000313" key="4">
    <source>
        <dbReference type="EMBL" id="CAR24242.1"/>
    </source>
</evidence>
<feature type="compositionally biased region" description="Basic and acidic residues" evidence="1">
    <location>
        <begin position="170"/>
        <end position="184"/>
    </location>
</feature>
<dbReference type="GO" id="GO:0032012">
    <property type="term" value="P:regulation of ARF protein signal transduction"/>
    <property type="evidence" value="ECO:0007669"/>
    <property type="project" value="InterPro"/>
</dbReference>
<dbReference type="FunCoup" id="C5DL91">
    <property type="interactions" value="32"/>
</dbReference>
<dbReference type="AlphaFoldDB" id="C5DL91"/>
<feature type="domain" description="PH" evidence="2">
    <location>
        <begin position="686"/>
        <end position="825"/>
    </location>
</feature>
<dbReference type="Proteomes" id="UP000002036">
    <property type="component" value="Chromosome F"/>
</dbReference>
<dbReference type="InterPro" id="IPR035999">
    <property type="entry name" value="Sec7_dom_sf"/>
</dbReference>
<keyword evidence="5" id="KW-1185">Reference proteome</keyword>
<dbReference type="Pfam" id="PF01369">
    <property type="entry name" value="Sec7"/>
    <property type="match status" value="1"/>
</dbReference>
<dbReference type="InterPro" id="IPR011993">
    <property type="entry name" value="PH-like_dom_sf"/>
</dbReference>
<dbReference type="HOGENOM" id="CLU_008280_0_0_1"/>
<dbReference type="PROSITE" id="PS50190">
    <property type="entry name" value="SEC7"/>
    <property type="match status" value="1"/>
</dbReference>
<dbReference type="eggNOG" id="KOG0929">
    <property type="taxonomic scope" value="Eukaryota"/>
</dbReference>
<dbReference type="GeneID" id="8292892"/>
<feature type="compositionally biased region" description="Polar residues" evidence="1">
    <location>
        <begin position="228"/>
        <end position="237"/>
    </location>
</feature>
<dbReference type="PANTHER" id="PTHR10663">
    <property type="entry name" value="GUANYL-NUCLEOTIDE EXCHANGE FACTOR"/>
    <property type="match status" value="1"/>
</dbReference>
<feature type="compositionally biased region" description="Low complexity" evidence="1">
    <location>
        <begin position="309"/>
        <end position="318"/>
    </location>
</feature>
<dbReference type="SMART" id="SM00222">
    <property type="entry name" value="Sec7"/>
    <property type="match status" value="1"/>
</dbReference>
<name>C5DL91_LACTC</name>
<dbReference type="InParanoid" id="C5DL91"/>
<feature type="compositionally biased region" description="Low complexity" evidence="1">
    <location>
        <begin position="107"/>
        <end position="116"/>
    </location>
</feature>
<dbReference type="OMA" id="LYEIRRN"/>
<dbReference type="RefSeq" id="XP_002554679.1">
    <property type="nucleotide sequence ID" value="XM_002554633.1"/>
</dbReference>
<protein>
    <submittedName>
        <fullName evidence="4">KLTH0F11000p</fullName>
    </submittedName>
</protein>
<dbReference type="InterPro" id="IPR000904">
    <property type="entry name" value="Sec7_dom"/>
</dbReference>
<accession>C5DL91</accession>